<dbReference type="InterPro" id="IPR019931">
    <property type="entry name" value="LPXTG_anchor"/>
</dbReference>
<keyword evidence="2" id="KW-0964">Secreted</keyword>
<dbReference type="Gene3D" id="3.10.20.470">
    <property type="match status" value="1"/>
</dbReference>
<evidence type="ECO:0000313" key="7">
    <source>
        <dbReference type="Proteomes" id="UP000824013"/>
    </source>
</evidence>
<reference evidence="6" key="2">
    <citation type="submission" date="2021-04" db="EMBL/GenBank/DDBJ databases">
        <authorList>
            <person name="Gilroy R."/>
        </authorList>
    </citation>
    <scope>NUCLEOTIDE SEQUENCE</scope>
    <source>
        <strain evidence="6">3204</strain>
    </source>
</reference>
<gene>
    <name evidence="6" type="ORF">H9820_07080</name>
</gene>
<reference evidence="6" key="1">
    <citation type="journal article" date="2021" name="PeerJ">
        <title>Extensive microbial diversity within the chicken gut microbiome revealed by metagenomics and culture.</title>
        <authorList>
            <person name="Gilroy R."/>
            <person name="Ravi A."/>
            <person name="Getino M."/>
            <person name="Pursley I."/>
            <person name="Horton D.L."/>
            <person name="Alikhan N.F."/>
            <person name="Baker D."/>
            <person name="Gharbi K."/>
            <person name="Hall N."/>
            <person name="Watson M."/>
            <person name="Adriaenssens E.M."/>
            <person name="Foster-Nyarko E."/>
            <person name="Jarju S."/>
            <person name="Secka A."/>
            <person name="Antonio M."/>
            <person name="Oren A."/>
            <person name="Chaudhuri R.R."/>
            <person name="La Ragione R."/>
            <person name="Hildebrand F."/>
            <person name="Pallen M.J."/>
        </authorList>
    </citation>
    <scope>NUCLEOTIDE SEQUENCE</scope>
    <source>
        <strain evidence="6">3204</strain>
    </source>
</reference>
<dbReference type="Pfam" id="PF17965">
    <property type="entry name" value="MucBP_2"/>
    <property type="match status" value="1"/>
</dbReference>
<dbReference type="Proteomes" id="UP000824013">
    <property type="component" value="Unassembled WGS sequence"/>
</dbReference>
<name>A0A9D1ZNB5_9LACO</name>
<keyword evidence="3" id="KW-0732">Signal</keyword>
<dbReference type="Pfam" id="PF17966">
    <property type="entry name" value="Muc_B2"/>
    <property type="match status" value="3"/>
</dbReference>
<dbReference type="Pfam" id="PF00746">
    <property type="entry name" value="Gram_pos_anchor"/>
    <property type="match status" value="1"/>
</dbReference>
<keyword evidence="1" id="KW-0134">Cell wall</keyword>
<evidence type="ECO:0000313" key="6">
    <source>
        <dbReference type="EMBL" id="HIY92693.1"/>
    </source>
</evidence>
<evidence type="ECO:0000256" key="2">
    <source>
        <dbReference type="ARBA" id="ARBA00022525"/>
    </source>
</evidence>
<sequence length="1487" mass="166641">MNTNTIITIPVPDSFVLNQDKTYTINDFGDQTTITQVGGRGGTIVIHVPKGSGRQHWNNGDFGYRIVGHYAVAQPVDDTVIATDKTIHIDQTITKADGSTYHIIKDLDQPWTETLLGSKSNNKVPEITLSADVYAQSHQIPQDVDPSKPVNFFGFSNITNQDITTAKITLTFPDGLNINHLDTPYDQVNLPDTTSYAYTITYTDGQTNSGTIQAGQSIEATDNQSIAKVVITPNVISAGAIFNGNNRIKAYGTVNKTLKDGTPIQDNHEFDSKIAFEYFGLIKGDTYAYVYAGPLDARQNLAEPKASVGTYYEQHNRMPGDNDAGFLSVYSNADGNATSHSVLEPIFYYVLPEGTVYNGNFDRRWNQPAEQQPKITHFTVDGQEVVKLDYTGTGYIFDTTAVHNNDIHINNLPLAEIGSHKWAIYMYSPHIKMLNTPAKDYSDWKSTQTEGKSDNVYVLGNGNWTISTAQQVHIASGIKGPNDAFAVDNTTADDKHPGSIEYDVRINNNLQKVNDGVAVININDDADHNFDFAMTTPVTVPNNVEVLYSTTQLSDNNTTTGYVPNLDNYVAWDQVTDKSKIKSVAIKLSSLNKGENTQVFKLIGTDKNFVADAGKSVSFKSTLYSSDLTPLAGKVSTINIAGKSTVKVELVDPDGNVVNDVDLSHLNHTYQDNIDTMNQHDFDLNDSDKQAIKHYVDQLNSQDHIFYYEFDEKQVPTIKDSNAKKATAEFNRIVNYYFDGSIIQYKITKTYRQKALLLFYDDTDDTSISVAPVIYVDGKTGENISFNIPSSYDFSKYDFVSVTRTNDPKQLTGDKLSDVQYGNFDKDKDTDQVFIAHFTHKTTPDTQTVSVKEHIDYRYENEESGSSASSPVDQTVQYSRTRAKDLVDGSYSDWSDWKKIDNGQFEDKISPDVKNFKPDKESISAPTADQISEKLAAYDSKSGKNIEFKHVVYYSPKQGTVTVHYIDVNDAAAKDQNKTSFTKDEGNEIDSYKQDLGTKNYGEDYTNTLKDFGKDHYVLATTKIDPAAKNGTVQNPTTDLYIFLKHELEDSAEHATVQEIVHYNYDNGQKAHDDQKSNIIQYTRKGKKDLVTRNITWDKSGWQKDDSNENFDPIKSPTITGYTPDKVTLTAMDVDTKKLNKDTPLILEATVTYKADTQKARLRFYDDTEDKFIDAAPDMVVDGKTNGDINFAPQYDFRKYDFISVTKTNNPKSTAKLIGDKLSEVQYGKFDNDDNNDQIFIAHFKHHMNEVIATATVQEVVHYNFEDGTLASPDKGSKVITYTRSGQKDLVTNIIQWNSWHKEDPSETFEDIISPTIKGYTPNRAKVSPMNVDTSKLSQEKPLILETTVVYTPNPRLEPSDDHLNSRKVIVMMNQPETQKSIDEQIKKSTKIIKKQKERVKKTKKIVKETKELEKKIIKKQEKVTTQKSAETPFQGGVLKRNIKPANDFNEQLPQTGEKTNNLDIIGLLTASLVGLLGLGEKKKRKD</sequence>
<dbReference type="InterPro" id="IPR041558">
    <property type="entry name" value="MucBP_2"/>
</dbReference>
<evidence type="ECO:0000256" key="3">
    <source>
        <dbReference type="ARBA" id="ARBA00022729"/>
    </source>
</evidence>
<accession>A0A9D1ZNB5</accession>
<dbReference type="InterPro" id="IPR041495">
    <property type="entry name" value="Mub_B2"/>
</dbReference>
<evidence type="ECO:0000259" key="5">
    <source>
        <dbReference type="PROSITE" id="PS50847"/>
    </source>
</evidence>
<organism evidence="6 7">
    <name type="scientific">Candidatus Companilactobacillus pullicola</name>
    <dbReference type="NCBI Taxonomy" id="2838523"/>
    <lineage>
        <taxon>Bacteria</taxon>
        <taxon>Bacillati</taxon>
        <taxon>Bacillota</taxon>
        <taxon>Bacilli</taxon>
        <taxon>Lactobacillales</taxon>
        <taxon>Lactobacillaceae</taxon>
        <taxon>Companilactobacillus</taxon>
    </lineage>
</organism>
<keyword evidence="4" id="KW-0572">Peptidoglycan-anchor</keyword>
<dbReference type="Gene3D" id="2.60.40.4300">
    <property type="match status" value="3"/>
</dbReference>
<evidence type="ECO:0000256" key="1">
    <source>
        <dbReference type="ARBA" id="ARBA00022512"/>
    </source>
</evidence>
<comment type="caution">
    <text evidence="6">The sequence shown here is derived from an EMBL/GenBank/DDBJ whole genome shotgun (WGS) entry which is preliminary data.</text>
</comment>
<dbReference type="PROSITE" id="PS50847">
    <property type="entry name" value="GRAM_POS_ANCHORING"/>
    <property type="match status" value="1"/>
</dbReference>
<feature type="domain" description="Gram-positive cocci surface proteins LPxTG" evidence="5">
    <location>
        <begin position="1453"/>
        <end position="1487"/>
    </location>
</feature>
<proteinExistence type="predicted"/>
<evidence type="ECO:0000256" key="4">
    <source>
        <dbReference type="ARBA" id="ARBA00023088"/>
    </source>
</evidence>
<dbReference type="EMBL" id="DXCM01000047">
    <property type="protein sequence ID" value="HIY92693.1"/>
    <property type="molecule type" value="Genomic_DNA"/>
</dbReference>
<protein>
    <recommendedName>
        <fullName evidence="5">Gram-positive cocci surface proteins LPxTG domain-containing protein</fullName>
    </recommendedName>
</protein>